<proteinExistence type="predicted"/>
<gene>
    <name evidence="2" type="ORF">AB6724_09680</name>
</gene>
<evidence type="ECO:0000313" key="2">
    <source>
        <dbReference type="EMBL" id="MEX8193113.1"/>
    </source>
</evidence>
<dbReference type="Proteomes" id="UP001561046">
    <property type="component" value="Unassembled WGS sequence"/>
</dbReference>
<feature type="domain" description="ATPase dynein-related AAA" evidence="1">
    <location>
        <begin position="226"/>
        <end position="326"/>
    </location>
</feature>
<keyword evidence="3" id="KW-1185">Reference proteome</keyword>
<dbReference type="PANTHER" id="PTHR37291:SF1">
    <property type="entry name" value="TYPE IV METHYL-DIRECTED RESTRICTION ENZYME ECOKMCRB SUBUNIT"/>
    <property type="match status" value="1"/>
</dbReference>
<comment type="caution">
    <text evidence="2">The sequence shown here is derived from an EMBL/GenBank/DDBJ whole genome shotgun (WGS) entry which is preliminary data.</text>
</comment>
<evidence type="ECO:0000313" key="3">
    <source>
        <dbReference type="Proteomes" id="UP001561046"/>
    </source>
</evidence>
<dbReference type="PANTHER" id="PTHR37291">
    <property type="entry name" value="5-METHYLCYTOSINE-SPECIFIC RESTRICTION ENZYME B"/>
    <property type="match status" value="1"/>
</dbReference>
<accession>A0ABV3ZUE0</accession>
<dbReference type="InterPro" id="IPR052934">
    <property type="entry name" value="Methyl-DNA_Rec/Restrict_Enz"/>
</dbReference>
<dbReference type="Pfam" id="PF07728">
    <property type="entry name" value="AAA_5"/>
    <property type="match status" value="1"/>
</dbReference>
<dbReference type="EMBL" id="JBFYGN010000008">
    <property type="protein sequence ID" value="MEX8193113.1"/>
    <property type="molecule type" value="Genomic_DNA"/>
</dbReference>
<dbReference type="RefSeq" id="WP_369338309.1">
    <property type="nucleotide sequence ID" value="NZ_JBFYGN010000008.1"/>
</dbReference>
<organism evidence="2 3">
    <name type="scientific">Comamonas guangdongensis</name>
    <dbReference type="NCBI Taxonomy" id="510515"/>
    <lineage>
        <taxon>Bacteria</taxon>
        <taxon>Pseudomonadati</taxon>
        <taxon>Pseudomonadota</taxon>
        <taxon>Betaproteobacteria</taxon>
        <taxon>Burkholderiales</taxon>
        <taxon>Comamonadaceae</taxon>
        <taxon>Comamonas</taxon>
    </lineage>
</organism>
<evidence type="ECO:0000259" key="1">
    <source>
        <dbReference type="Pfam" id="PF07728"/>
    </source>
</evidence>
<dbReference type="InterPro" id="IPR011704">
    <property type="entry name" value="ATPase_dyneun-rel_AAA"/>
</dbReference>
<dbReference type="InterPro" id="IPR027417">
    <property type="entry name" value="P-loop_NTPase"/>
</dbReference>
<dbReference type="Gene3D" id="3.40.50.300">
    <property type="entry name" value="P-loop containing nucleotide triphosphate hydrolases"/>
    <property type="match status" value="2"/>
</dbReference>
<dbReference type="SUPFAM" id="SSF52540">
    <property type="entry name" value="P-loop containing nucleoside triphosphate hydrolases"/>
    <property type="match status" value="1"/>
</dbReference>
<name>A0ABV3ZUE0_9BURK</name>
<sequence>MKILCGPPGTGKTYRAAREAAKVLEPERFAEALASASSEEAIRGLHDRLVAEGRILWVTFHSSYSYEDFIEGYRPIVDDEGRLAYRVVDGPFKSLCLRAGSETDLQIGEQLFDGRGQPAGVVIDKDAGGWTVRSTPARADQVAAYYDRYVPRSVIERIISMGLQPQIFSIPGNGIRDLADFGIDPADPDLPAPVGDETATSRDGLVIRRFISVRTRMFSTIDLGNSSHYGAVMRKLLQLRAPGVRSGTSVALVIDEINRAEPSRVFGELLTLLEADKRRGMPEEKRIWLPYSKELFTVPLGISIIGTMNTVDRSLTALDFAMRRRFEFEYIGPETSLLAHALGGIDIRALLGRLNSRIRMLLGAGHEFGHSYLMSAKLDAIAQSRGWMGMPDAEIRSLARVFRTALIPTLAEYFHDDWRKIRAIAGEVRSDAELISLFSSVEADPVFAERLPEEYELGESQAPIFADWWDPDGVNWDAHKFIRFCTALAAGT</sequence>
<protein>
    <submittedName>
        <fullName evidence="2">McrB family protein</fullName>
    </submittedName>
</protein>
<reference evidence="2 3" key="1">
    <citation type="journal article" date="2013" name="Int. J. Syst. Evol. Microbiol.">
        <title>Comamonas guangdongensis sp. nov., isolated from subterranean forest sediment, and emended description of the genus Comamonas.</title>
        <authorList>
            <person name="Zhang J."/>
            <person name="Wang Y."/>
            <person name="Zhou S."/>
            <person name="Wu C."/>
            <person name="He J."/>
            <person name="Li F."/>
        </authorList>
    </citation>
    <scope>NUCLEOTIDE SEQUENCE [LARGE SCALE GENOMIC DNA]</scope>
    <source>
        <strain evidence="2 3">CCTCC AB2011133</strain>
    </source>
</reference>